<dbReference type="PANTHER" id="PTHR43576">
    <property type="entry name" value="ALPHA-L-ARABINOFURANOSIDASE C-RELATED"/>
    <property type="match status" value="1"/>
</dbReference>
<keyword evidence="5" id="KW-0378">Hydrolase</keyword>
<dbReference type="EC" id="3.2.1.55" evidence="4"/>
<dbReference type="SUPFAM" id="SSF51445">
    <property type="entry name" value="(Trans)glycosidases"/>
    <property type="match status" value="1"/>
</dbReference>
<evidence type="ECO:0000256" key="1">
    <source>
        <dbReference type="ARBA" id="ARBA00001462"/>
    </source>
</evidence>
<keyword evidence="7" id="KW-0326">Glycosidase</keyword>
<sequence length="503" mass="54391">MFNASFALDPAHVVAPVHRRTFGSFVEHMGRCVYTGIYEPGHPLADEDGFRTDVLDLTRELGVTTVRYPGGNFVSGYRWEDGVGPIADRPRRREVAWHSVETNEVGLDEFARWCAKADVELMYAVNLGTRGIQEALDVHEYANHPSGTYLSDLRVAGGAKDPHNIRMWCLGNEMDGPWQTGHKTALEYGRLAAATGRALRAADPGIELVACGSSGAGMPTFGSWEATVLEECYDVVDYISCHAYYEEHDGDLGSFLASSVDMDRFIAGVAATADAVGARLRSRKKIQISFDEWNVWYLSRFRAAPPSAEWPVAPRVIEDQYHVADAVVVGGLLISLLRNSDRVTAASLAQLVNVIAPIRTEPGGPAWRQTTFHPFATTARLAAGEVLAVTVDAPSYGTARYGDVPAVDAVATHDPATGDASIFVVNRDQAAPAALTVDLRAFGSSLRVAEAWILADDDLHATNTADAPDRVSLHPAEGVTVDDARLTLPLPPVSWTALRLTPA</sequence>
<gene>
    <name evidence="9" type="ORF">GCM10009682_30300</name>
</gene>
<dbReference type="Gene3D" id="2.60.40.1180">
    <property type="entry name" value="Golgi alpha-mannosidase II"/>
    <property type="match status" value="1"/>
</dbReference>
<evidence type="ECO:0000256" key="4">
    <source>
        <dbReference type="ARBA" id="ARBA00012670"/>
    </source>
</evidence>
<evidence type="ECO:0000256" key="5">
    <source>
        <dbReference type="ARBA" id="ARBA00022801"/>
    </source>
</evidence>
<dbReference type="Pfam" id="PF22848">
    <property type="entry name" value="ASD1_dom"/>
    <property type="match status" value="1"/>
</dbReference>
<dbReference type="InterPro" id="IPR055235">
    <property type="entry name" value="ASD1_cat"/>
</dbReference>
<dbReference type="RefSeq" id="WP_344131378.1">
    <property type="nucleotide sequence ID" value="NZ_BAAALT010000083.1"/>
</dbReference>
<dbReference type="InterPro" id="IPR010720">
    <property type="entry name" value="Alpha-L-AF_C"/>
</dbReference>
<dbReference type="Pfam" id="PF06964">
    <property type="entry name" value="Alpha-L-AF_C"/>
    <property type="match status" value="1"/>
</dbReference>
<dbReference type="Proteomes" id="UP001500218">
    <property type="component" value="Unassembled WGS sequence"/>
</dbReference>
<name>A0ABN2M391_9ACTN</name>
<comment type="catalytic activity">
    <reaction evidence="1">
        <text>Hydrolysis of terminal non-reducing alpha-L-arabinofuranoside residues in alpha-L-arabinosides.</text>
        <dbReference type="EC" id="3.2.1.55"/>
    </reaction>
</comment>
<evidence type="ECO:0000256" key="2">
    <source>
        <dbReference type="ARBA" id="ARBA00007186"/>
    </source>
</evidence>
<dbReference type="EMBL" id="BAAALT010000083">
    <property type="protein sequence ID" value="GAA1806325.1"/>
    <property type="molecule type" value="Genomic_DNA"/>
</dbReference>
<dbReference type="SMART" id="SM00813">
    <property type="entry name" value="Alpha-L-AF_C"/>
    <property type="match status" value="1"/>
</dbReference>
<evidence type="ECO:0000256" key="7">
    <source>
        <dbReference type="ARBA" id="ARBA00023295"/>
    </source>
</evidence>
<dbReference type="InterPro" id="IPR013780">
    <property type="entry name" value="Glyco_hydro_b"/>
</dbReference>
<comment type="similarity">
    <text evidence="2">Belongs to the glycosyl hydrolase 51 family.</text>
</comment>
<accession>A0ABN2M391</accession>
<evidence type="ECO:0000256" key="6">
    <source>
        <dbReference type="ARBA" id="ARBA00023277"/>
    </source>
</evidence>
<comment type="subunit">
    <text evidence="3">Homohexamer; trimer of dimers.</text>
</comment>
<keyword evidence="10" id="KW-1185">Reference proteome</keyword>
<evidence type="ECO:0000313" key="10">
    <source>
        <dbReference type="Proteomes" id="UP001500218"/>
    </source>
</evidence>
<protein>
    <recommendedName>
        <fullName evidence="4">non-reducing end alpha-L-arabinofuranosidase</fullName>
        <ecNumber evidence="4">3.2.1.55</ecNumber>
    </recommendedName>
</protein>
<evidence type="ECO:0000259" key="8">
    <source>
        <dbReference type="SMART" id="SM00813"/>
    </source>
</evidence>
<evidence type="ECO:0000313" key="9">
    <source>
        <dbReference type="EMBL" id="GAA1806325.1"/>
    </source>
</evidence>
<dbReference type="SUPFAM" id="SSF51011">
    <property type="entry name" value="Glycosyl hydrolase domain"/>
    <property type="match status" value="1"/>
</dbReference>
<dbReference type="PANTHER" id="PTHR43576:SF3">
    <property type="entry name" value="ALPHA-L-ARABINOFURANOSIDASE C"/>
    <property type="match status" value="1"/>
</dbReference>
<dbReference type="Gene3D" id="3.20.20.80">
    <property type="entry name" value="Glycosidases"/>
    <property type="match status" value="1"/>
</dbReference>
<keyword evidence="6" id="KW-0119">Carbohydrate metabolism</keyword>
<reference evidence="10" key="1">
    <citation type="journal article" date="2019" name="Int. J. Syst. Evol. Microbiol.">
        <title>The Global Catalogue of Microorganisms (GCM) 10K type strain sequencing project: providing services to taxonomists for standard genome sequencing and annotation.</title>
        <authorList>
            <consortium name="The Broad Institute Genomics Platform"/>
            <consortium name="The Broad Institute Genome Sequencing Center for Infectious Disease"/>
            <person name="Wu L."/>
            <person name="Ma J."/>
        </authorList>
    </citation>
    <scope>NUCLEOTIDE SEQUENCE [LARGE SCALE GENOMIC DNA]</scope>
    <source>
        <strain evidence="10">JCM 13250</strain>
    </source>
</reference>
<feature type="domain" description="Alpha-L-arabinofuranosidase C-terminal" evidence="8">
    <location>
        <begin position="291"/>
        <end position="494"/>
    </location>
</feature>
<evidence type="ECO:0000256" key="3">
    <source>
        <dbReference type="ARBA" id="ARBA00011165"/>
    </source>
</evidence>
<organism evidence="9 10">
    <name type="scientific">Luedemannella flava</name>
    <dbReference type="NCBI Taxonomy" id="349316"/>
    <lineage>
        <taxon>Bacteria</taxon>
        <taxon>Bacillati</taxon>
        <taxon>Actinomycetota</taxon>
        <taxon>Actinomycetes</taxon>
        <taxon>Micromonosporales</taxon>
        <taxon>Micromonosporaceae</taxon>
        <taxon>Luedemannella</taxon>
    </lineage>
</organism>
<proteinExistence type="inferred from homology"/>
<dbReference type="InterPro" id="IPR017853">
    <property type="entry name" value="GH"/>
</dbReference>
<comment type="caution">
    <text evidence="9">The sequence shown here is derived from an EMBL/GenBank/DDBJ whole genome shotgun (WGS) entry which is preliminary data.</text>
</comment>